<accession>A0A6A6I7D1</accession>
<sequence length="186" mass="21491">MAKYTKDFTTVSEVDIKLDFLAVRAHVIQAEESAKKVLAIWTEHYNKARKNFVATRAAFDCVMRWTEQVNYAWNELRLSDGTSHLPDAAREAYSNPEACNTLTEFGETPAEVKERTKAERRMAIQAWKKLRKACADSAVAQARDEQLRMVENRAAMRDGQPWDNEGMHTQADWALENKWASYEMLW</sequence>
<dbReference type="EMBL" id="ML987199">
    <property type="protein sequence ID" value="KAF2246281.1"/>
    <property type="molecule type" value="Genomic_DNA"/>
</dbReference>
<dbReference type="AlphaFoldDB" id="A0A6A6I7D1"/>
<gene>
    <name evidence="1" type="ORF">BU26DRAFT_567768</name>
</gene>
<evidence type="ECO:0000313" key="1">
    <source>
        <dbReference type="EMBL" id="KAF2246281.1"/>
    </source>
</evidence>
<reference evidence="1" key="1">
    <citation type="journal article" date="2020" name="Stud. Mycol.">
        <title>101 Dothideomycetes genomes: a test case for predicting lifestyles and emergence of pathogens.</title>
        <authorList>
            <person name="Haridas S."/>
            <person name="Albert R."/>
            <person name="Binder M."/>
            <person name="Bloem J."/>
            <person name="Labutti K."/>
            <person name="Salamov A."/>
            <person name="Andreopoulos B."/>
            <person name="Baker S."/>
            <person name="Barry K."/>
            <person name="Bills G."/>
            <person name="Bluhm B."/>
            <person name="Cannon C."/>
            <person name="Castanera R."/>
            <person name="Culley D."/>
            <person name="Daum C."/>
            <person name="Ezra D."/>
            <person name="Gonzalez J."/>
            <person name="Henrissat B."/>
            <person name="Kuo A."/>
            <person name="Liang C."/>
            <person name="Lipzen A."/>
            <person name="Lutzoni F."/>
            <person name="Magnuson J."/>
            <person name="Mondo S."/>
            <person name="Nolan M."/>
            <person name="Ohm R."/>
            <person name="Pangilinan J."/>
            <person name="Park H.-J."/>
            <person name="Ramirez L."/>
            <person name="Alfaro M."/>
            <person name="Sun H."/>
            <person name="Tritt A."/>
            <person name="Yoshinaga Y."/>
            <person name="Zwiers L.-H."/>
            <person name="Turgeon B."/>
            <person name="Goodwin S."/>
            <person name="Spatafora J."/>
            <person name="Crous P."/>
            <person name="Grigoriev I."/>
        </authorList>
    </citation>
    <scope>NUCLEOTIDE SEQUENCE</scope>
    <source>
        <strain evidence="1">CBS 122368</strain>
    </source>
</reference>
<evidence type="ECO:0000313" key="2">
    <source>
        <dbReference type="Proteomes" id="UP000800094"/>
    </source>
</evidence>
<keyword evidence="2" id="KW-1185">Reference proteome</keyword>
<proteinExistence type="predicted"/>
<dbReference type="GeneID" id="54587021"/>
<protein>
    <submittedName>
        <fullName evidence="1">Uncharacterized protein</fullName>
    </submittedName>
</protein>
<dbReference type="Proteomes" id="UP000800094">
    <property type="component" value="Unassembled WGS sequence"/>
</dbReference>
<name>A0A6A6I7D1_9PLEO</name>
<dbReference type="RefSeq" id="XP_033681285.1">
    <property type="nucleotide sequence ID" value="XM_033833691.1"/>
</dbReference>
<organism evidence="1 2">
    <name type="scientific">Trematosphaeria pertusa</name>
    <dbReference type="NCBI Taxonomy" id="390896"/>
    <lineage>
        <taxon>Eukaryota</taxon>
        <taxon>Fungi</taxon>
        <taxon>Dikarya</taxon>
        <taxon>Ascomycota</taxon>
        <taxon>Pezizomycotina</taxon>
        <taxon>Dothideomycetes</taxon>
        <taxon>Pleosporomycetidae</taxon>
        <taxon>Pleosporales</taxon>
        <taxon>Massarineae</taxon>
        <taxon>Trematosphaeriaceae</taxon>
        <taxon>Trematosphaeria</taxon>
    </lineage>
</organism>